<keyword evidence="2" id="KW-0472">Membrane</keyword>
<proteinExistence type="inferred from homology"/>
<organism evidence="3 4">
    <name type="scientific">Dryococelus australis</name>
    <dbReference type="NCBI Taxonomy" id="614101"/>
    <lineage>
        <taxon>Eukaryota</taxon>
        <taxon>Metazoa</taxon>
        <taxon>Ecdysozoa</taxon>
        <taxon>Arthropoda</taxon>
        <taxon>Hexapoda</taxon>
        <taxon>Insecta</taxon>
        <taxon>Pterygota</taxon>
        <taxon>Neoptera</taxon>
        <taxon>Polyneoptera</taxon>
        <taxon>Phasmatodea</taxon>
        <taxon>Verophasmatodea</taxon>
        <taxon>Anareolatae</taxon>
        <taxon>Phasmatidae</taxon>
        <taxon>Eurycanthinae</taxon>
        <taxon>Dryococelus</taxon>
    </lineage>
</organism>
<keyword evidence="2" id="KW-0812">Transmembrane</keyword>
<dbReference type="SUPFAM" id="SSF52540">
    <property type="entry name" value="P-loop containing nucleoside triphosphate hydrolases"/>
    <property type="match status" value="1"/>
</dbReference>
<evidence type="ECO:0008006" key="5">
    <source>
        <dbReference type="Google" id="ProtNLM"/>
    </source>
</evidence>
<dbReference type="InterPro" id="IPR027417">
    <property type="entry name" value="P-loop_NTPase"/>
</dbReference>
<keyword evidence="2" id="KW-1133">Transmembrane helix</keyword>
<evidence type="ECO:0000313" key="4">
    <source>
        <dbReference type="Proteomes" id="UP001159363"/>
    </source>
</evidence>
<protein>
    <recommendedName>
        <fullName evidence="5">AAA+ ATPase domain-containing protein</fullName>
    </recommendedName>
</protein>
<feature type="transmembrane region" description="Helical" evidence="2">
    <location>
        <begin position="124"/>
        <end position="145"/>
    </location>
</feature>
<evidence type="ECO:0000256" key="2">
    <source>
        <dbReference type="SAM" id="Phobius"/>
    </source>
</evidence>
<evidence type="ECO:0000313" key="3">
    <source>
        <dbReference type="EMBL" id="KAJ8896805.1"/>
    </source>
</evidence>
<dbReference type="InterPro" id="IPR010448">
    <property type="entry name" value="Torsin"/>
</dbReference>
<dbReference type="PANTHER" id="PTHR10760">
    <property type="entry name" value="TORSIN"/>
    <property type="match status" value="1"/>
</dbReference>
<evidence type="ECO:0000256" key="1">
    <source>
        <dbReference type="ARBA" id="ARBA00006235"/>
    </source>
</evidence>
<dbReference type="Gene3D" id="3.40.50.300">
    <property type="entry name" value="P-loop containing nucleotide triphosphate hydrolases"/>
    <property type="match status" value="1"/>
</dbReference>
<dbReference type="Proteomes" id="UP001159363">
    <property type="component" value="Chromosome 1"/>
</dbReference>
<reference evidence="3 4" key="1">
    <citation type="submission" date="2023-02" db="EMBL/GenBank/DDBJ databases">
        <title>LHISI_Scaffold_Assembly.</title>
        <authorList>
            <person name="Stuart O.P."/>
            <person name="Cleave R."/>
            <person name="Magrath M.J.L."/>
            <person name="Mikheyev A.S."/>
        </authorList>
    </citation>
    <scope>NUCLEOTIDE SEQUENCE [LARGE SCALE GENOMIC DNA]</scope>
    <source>
        <strain evidence="3">Daus_M_001</strain>
        <tissue evidence="3">Leg muscle</tissue>
    </source>
</reference>
<name>A0ABQ9IJE1_9NEOP</name>
<keyword evidence="4" id="KW-1185">Reference proteome</keyword>
<comment type="similarity">
    <text evidence="1">Belongs to the ClpA/ClpB family. Torsin subfamily.</text>
</comment>
<accession>A0ABQ9IJE1</accession>
<dbReference type="PANTHER" id="PTHR10760:SF2">
    <property type="entry name" value="LD13476P-RELATED"/>
    <property type="match status" value="1"/>
</dbReference>
<sequence length="375" mass="42202">MESEKQLSSDTSSQRRRFLNIEFSSPVRTPLQQINMRKKVLLPAPGMTLLHQFSCEQLFRQGNVAQVTHKQICLVSDTGNVHYFSSSHIEPLTSRYVDEKCTFARKLPSVPAGQTSRFERCLRWWLMCGLLLLLVVGFSIMYRFASSDSDICQHTLKTNVLEQVLKYKLYGQEQARQEIVTRIMLFSVSEGPRIEAMVFYGGTGVGKSYAASLVAKYFTWSSNVQHLICSLHDHSISSADEVISNLSLCGDNLVIFDELSIGQEEASVLFLDKLSAASKLSGFRVIVILIFNVQQRIPTQSRLNIQNTFKLRADLILFQPLEEEHITMCVREALSQQEILTSKADIDHLLSVVVPLRTGCKSVASKVAILGGKKF</sequence>
<gene>
    <name evidence="3" type="ORF">PR048_002150</name>
</gene>
<dbReference type="EMBL" id="JARBHB010000001">
    <property type="protein sequence ID" value="KAJ8896805.1"/>
    <property type="molecule type" value="Genomic_DNA"/>
</dbReference>
<comment type="caution">
    <text evidence="3">The sequence shown here is derived from an EMBL/GenBank/DDBJ whole genome shotgun (WGS) entry which is preliminary data.</text>
</comment>